<dbReference type="GO" id="GO:0004674">
    <property type="term" value="F:protein serine/threonine kinase activity"/>
    <property type="evidence" value="ECO:0007669"/>
    <property type="project" value="UniProtKB-KW"/>
</dbReference>
<evidence type="ECO:0000259" key="8">
    <source>
        <dbReference type="PROSITE" id="PS50011"/>
    </source>
</evidence>
<keyword evidence="4" id="KW-0418">Kinase</keyword>
<dbReference type="InterPro" id="IPR008271">
    <property type="entry name" value="Ser/Thr_kinase_AS"/>
</dbReference>
<dbReference type="GeneID" id="63797536"/>
<sequence>MATEASPTPTSSAHRAGGVQHRASRSSLLRQEPGRNSPATRHTRFADEHISDPKNYDGDSSDDEPVPGPKFSASVKALLKGDVGEGSTSRETSAKRLSIAARDFASVRPERHVRVASPHDSSTGSPAPRIVRVGSVRLPSSKPESSNSEEQSYMKDLITPAPRTRSVRITGSRSTTRSPLSNSPSHRSTNEEGLSGQKSAEALSNERRSMLEDDYAPRLGASSVLRSRAGEETGMHSSLRVKRVGRLTGSFLNGPARRGVLRRQSEEVDENHQSDRHTPEREMRESSPRYAQEENGGSSRLARTTSSPKLSWIDSDPRILEKPAPAAPRVIDMPFSRPASPKSSHSRSTPGTTEGSESDQPQYRVPPPALPSTQDQENDPPPTFKRVKPSGLSLLDKPEKYAVIYDDDNKERELPPATVSPRKPLTSRSNNTPRTVAPPPPKMSVLETATATGGAATTTSQSRKKRSQVTINHKAFTRMDCIGRGGTSRVYRVMAENYKIFALKRVNLEDVDRVTLAGYKGEIDLLKRLENVDRVVRLFDWEVNMEKHTLSVLMEIGESDLEKILTYRLNAEDAVFDSSFTRFYWKEMLECVQAVHNYNIVHSDLKPANFLLVQGRLKLIDFGIANAISDDTVNVHREQQVGTPNYMSPEALIDSNAASGLPASVGKMMKLGKPSDVWSLGCILYKMVYGQPPFARIAKYYERLMAIPNPKIPIEFPQFAIGGKTVPPGLMRTMKRCLQRDQTLRPTTEELLSDRDPFLYPEAQLEGTVPVTQEMIARILTNVVNHCRVRGVPKEEELAGWPAGFFTKIKAAVEEEHK</sequence>
<dbReference type="InterPro" id="IPR000719">
    <property type="entry name" value="Prot_kinase_dom"/>
</dbReference>
<dbReference type="InterPro" id="IPR011009">
    <property type="entry name" value="Kinase-like_dom_sf"/>
</dbReference>
<feature type="region of interest" description="Disordered" evidence="7">
    <location>
        <begin position="1"/>
        <end position="393"/>
    </location>
</feature>
<dbReference type="Proteomes" id="UP000249363">
    <property type="component" value="Unassembled WGS sequence"/>
</dbReference>
<dbReference type="PANTHER" id="PTHR22974:SF21">
    <property type="entry name" value="DUAL SPECIFICITY PROTEIN KINASE TTK"/>
    <property type="match status" value="1"/>
</dbReference>
<dbReference type="InterPro" id="IPR017441">
    <property type="entry name" value="Protein_kinase_ATP_BS"/>
</dbReference>
<reference evidence="9 10" key="1">
    <citation type="journal article" date="2017" name="Biotechnol. Biofuels">
        <title>Differential beta-glucosidase expression as a function of carbon source availability in Talaromyces amestolkiae: a genomic and proteomic approach.</title>
        <authorList>
            <person name="de Eugenio L.I."/>
            <person name="Mendez-Liter J.A."/>
            <person name="Nieto-Dominguez M."/>
            <person name="Alonso L."/>
            <person name="Gil-Munoz J."/>
            <person name="Barriuso J."/>
            <person name="Prieto A."/>
            <person name="Martinez M.J."/>
        </authorList>
    </citation>
    <scope>NUCLEOTIDE SEQUENCE [LARGE SCALE GENOMIC DNA]</scope>
    <source>
        <strain evidence="9 10">CIB</strain>
    </source>
</reference>
<organism evidence="9 10">
    <name type="scientific">Talaromyces amestolkiae</name>
    <dbReference type="NCBI Taxonomy" id="1196081"/>
    <lineage>
        <taxon>Eukaryota</taxon>
        <taxon>Fungi</taxon>
        <taxon>Dikarya</taxon>
        <taxon>Ascomycota</taxon>
        <taxon>Pezizomycotina</taxon>
        <taxon>Eurotiomycetes</taxon>
        <taxon>Eurotiomycetidae</taxon>
        <taxon>Eurotiales</taxon>
        <taxon>Trichocomaceae</taxon>
        <taxon>Talaromyces</taxon>
        <taxon>Talaromyces sect. Talaromyces</taxon>
    </lineage>
</organism>
<evidence type="ECO:0000256" key="7">
    <source>
        <dbReference type="SAM" id="MobiDB-lite"/>
    </source>
</evidence>
<evidence type="ECO:0000256" key="5">
    <source>
        <dbReference type="ARBA" id="ARBA00022840"/>
    </source>
</evidence>
<name>A0A364L920_TALAM</name>
<dbReference type="SMART" id="SM00220">
    <property type="entry name" value="S_TKc"/>
    <property type="match status" value="1"/>
</dbReference>
<evidence type="ECO:0000256" key="1">
    <source>
        <dbReference type="ARBA" id="ARBA00022527"/>
    </source>
</evidence>
<dbReference type="GO" id="GO:0005634">
    <property type="term" value="C:nucleus"/>
    <property type="evidence" value="ECO:0007669"/>
    <property type="project" value="TreeGrafter"/>
</dbReference>
<feature type="compositionally biased region" description="Low complexity" evidence="7">
    <location>
        <begin position="140"/>
        <end position="151"/>
    </location>
</feature>
<dbReference type="PROSITE" id="PS00108">
    <property type="entry name" value="PROTEIN_KINASE_ST"/>
    <property type="match status" value="1"/>
</dbReference>
<proteinExistence type="predicted"/>
<dbReference type="FunFam" id="3.30.200.20:FF:000131">
    <property type="entry name" value="Dual specificity protein kinase TTK"/>
    <property type="match status" value="1"/>
</dbReference>
<evidence type="ECO:0000313" key="10">
    <source>
        <dbReference type="Proteomes" id="UP000249363"/>
    </source>
</evidence>
<feature type="compositionally biased region" description="Polar residues" evidence="7">
    <location>
        <begin position="1"/>
        <end position="13"/>
    </location>
</feature>
<feature type="domain" description="Protein kinase" evidence="8">
    <location>
        <begin position="476"/>
        <end position="759"/>
    </location>
</feature>
<feature type="compositionally biased region" description="Polar residues" evidence="7">
    <location>
        <begin position="341"/>
        <end position="361"/>
    </location>
</feature>
<keyword evidence="2" id="KW-0808">Transferase</keyword>
<dbReference type="GO" id="GO:0034501">
    <property type="term" value="P:protein localization to kinetochore"/>
    <property type="evidence" value="ECO:0007669"/>
    <property type="project" value="TreeGrafter"/>
</dbReference>
<dbReference type="EMBL" id="MIKG01000018">
    <property type="protein sequence ID" value="RAO72310.1"/>
    <property type="molecule type" value="Genomic_DNA"/>
</dbReference>
<dbReference type="Pfam" id="PF00069">
    <property type="entry name" value="Pkinase"/>
    <property type="match status" value="1"/>
</dbReference>
<dbReference type="OrthoDB" id="20524at2759"/>
<dbReference type="PROSITE" id="PS00107">
    <property type="entry name" value="PROTEIN_KINASE_ATP"/>
    <property type="match status" value="1"/>
</dbReference>
<dbReference type="FunFam" id="1.10.510.10:FF:000377">
    <property type="entry name" value="Checkpoint protein kinase"/>
    <property type="match status" value="1"/>
</dbReference>
<gene>
    <name evidence="9" type="ORF">BHQ10_008322</name>
</gene>
<dbReference type="Gene3D" id="1.10.510.10">
    <property type="entry name" value="Transferase(Phosphotransferase) domain 1"/>
    <property type="match status" value="1"/>
</dbReference>
<dbReference type="GO" id="GO:0004712">
    <property type="term" value="F:protein serine/threonine/tyrosine kinase activity"/>
    <property type="evidence" value="ECO:0007669"/>
    <property type="project" value="TreeGrafter"/>
</dbReference>
<protein>
    <recommendedName>
        <fullName evidence="8">Protein kinase domain-containing protein</fullName>
    </recommendedName>
</protein>
<evidence type="ECO:0000313" key="9">
    <source>
        <dbReference type="EMBL" id="RAO72310.1"/>
    </source>
</evidence>
<dbReference type="RefSeq" id="XP_040736824.1">
    <property type="nucleotide sequence ID" value="XM_040881115.1"/>
</dbReference>
<dbReference type="PROSITE" id="PS50011">
    <property type="entry name" value="PROTEIN_KINASE_DOM"/>
    <property type="match status" value="1"/>
</dbReference>
<dbReference type="GO" id="GO:0033316">
    <property type="term" value="P:meiotic spindle assembly checkpoint signaling"/>
    <property type="evidence" value="ECO:0007669"/>
    <property type="project" value="TreeGrafter"/>
</dbReference>
<accession>A0A364L920</accession>
<evidence type="ECO:0000256" key="3">
    <source>
        <dbReference type="ARBA" id="ARBA00022741"/>
    </source>
</evidence>
<evidence type="ECO:0000256" key="2">
    <source>
        <dbReference type="ARBA" id="ARBA00022679"/>
    </source>
</evidence>
<dbReference type="AlphaFoldDB" id="A0A364L920"/>
<dbReference type="GO" id="GO:0005524">
    <property type="term" value="F:ATP binding"/>
    <property type="evidence" value="ECO:0007669"/>
    <property type="project" value="UniProtKB-UniRule"/>
</dbReference>
<feature type="compositionally biased region" description="Polar residues" evidence="7">
    <location>
        <begin position="295"/>
        <end position="309"/>
    </location>
</feature>
<keyword evidence="5 6" id="KW-0067">ATP-binding</keyword>
<keyword evidence="1" id="KW-0723">Serine/threonine-protein kinase</keyword>
<dbReference type="GO" id="GO:0007094">
    <property type="term" value="P:mitotic spindle assembly checkpoint signaling"/>
    <property type="evidence" value="ECO:0007669"/>
    <property type="project" value="TreeGrafter"/>
</dbReference>
<feature type="compositionally biased region" description="Polar residues" evidence="7">
    <location>
        <begin position="167"/>
        <end position="187"/>
    </location>
</feature>
<feature type="binding site" evidence="6">
    <location>
        <position position="504"/>
    </location>
    <ligand>
        <name>ATP</name>
        <dbReference type="ChEBI" id="CHEBI:30616"/>
    </ligand>
</feature>
<dbReference type="STRING" id="1196081.A0A364L920"/>
<dbReference type="SUPFAM" id="SSF56112">
    <property type="entry name" value="Protein kinase-like (PK-like)"/>
    <property type="match status" value="1"/>
</dbReference>
<evidence type="ECO:0000256" key="4">
    <source>
        <dbReference type="ARBA" id="ARBA00022777"/>
    </source>
</evidence>
<evidence type="ECO:0000256" key="6">
    <source>
        <dbReference type="PROSITE-ProRule" id="PRU10141"/>
    </source>
</evidence>
<keyword evidence="3 6" id="KW-0547">Nucleotide-binding</keyword>
<comment type="caution">
    <text evidence="9">The sequence shown here is derived from an EMBL/GenBank/DDBJ whole genome shotgun (WGS) entry which is preliminary data.</text>
</comment>
<dbReference type="GO" id="GO:0098813">
    <property type="term" value="P:nuclear chromosome segregation"/>
    <property type="evidence" value="ECO:0007669"/>
    <property type="project" value="UniProtKB-ARBA"/>
</dbReference>
<dbReference type="GO" id="GO:0000776">
    <property type="term" value="C:kinetochore"/>
    <property type="evidence" value="ECO:0007669"/>
    <property type="project" value="TreeGrafter"/>
</dbReference>
<dbReference type="CDD" id="cd14131">
    <property type="entry name" value="PKc_Mps1"/>
    <property type="match status" value="1"/>
</dbReference>
<feature type="compositionally biased region" description="Basic and acidic residues" evidence="7">
    <location>
        <begin position="44"/>
        <end position="57"/>
    </location>
</feature>
<feature type="compositionally biased region" description="Basic and acidic residues" evidence="7">
    <location>
        <begin position="263"/>
        <end position="287"/>
    </location>
</feature>
<dbReference type="PANTHER" id="PTHR22974">
    <property type="entry name" value="MIXED LINEAGE PROTEIN KINASE"/>
    <property type="match status" value="1"/>
</dbReference>
<feature type="region of interest" description="Disordered" evidence="7">
    <location>
        <begin position="405"/>
        <end position="445"/>
    </location>
</feature>
<dbReference type="InterPro" id="IPR027084">
    <property type="entry name" value="Mps1_cat"/>
</dbReference>
<dbReference type="Gene3D" id="3.30.200.20">
    <property type="entry name" value="Phosphorylase Kinase, domain 1"/>
    <property type="match status" value="1"/>
</dbReference>
<keyword evidence="10" id="KW-1185">Reference proteome</keyword>